<protein>
    <recommendedName>
        <fullName evidence="4">AAA family ATPase</fullName>
    </recommendedName>
</protein>
<dbReference type="Proteomes" id="UP000193285">
    <property type="component" value="Unassembled WGS sequence"/>
</dbReference>
<reference evidence="2 3" key="1">
    <citation type="journal article" date="2015" name="Emerg. Microbes Infect.">
        <title>Characterization of 17 strains belonging to the Mycobacterium simiae complex and description of Mycobacterium paraense sp. nov.</title>
        <authorList>
            <person name="Fusco da Costa A.R."/>
            <person name="Fedrizzi T."/>
            <person name="Lopes M.L."/>
            <person name="Pecorari M."/>
            <person name="Oliveira da Costa W.L."/>
            <person name="Giacobazzi E."/>
            <person name="da Costa Bahia J.R."/>
            <person name="De Sanctis V."/>
            <person name="Batista Lima K.V."/>
            <person name="Bertorelli R."/>
            <person name="Grottola A."/>
            <person name="Fabio A."/>
            <person name="Mariottini A."/>
            <person name="Ferretti P."/>
            <person name="Di Leva F."/>
            <person name="Fregni Serpini G."/>
            <person name="Tagliazucchi S."/>
            <person name="Rumpianesi F."/>
            <person name="Jousson O."/>
            <person name="Segata N."/>
            <person name="Tortoli E."/>
        </authorList>
    </citation>
    <scope>NUCLEOTIDE SEQUENCE [LARGE SCALE GENOMIC DNA]</scope>
    <source>
        <strain evidence="2 3">IEC33</strain>
    </source>
</reference>
<evidence type="ECO:0000313" key="3">
    <source>
        <dbReference type="Proteomes" id="UP000193285"/>
    </source>
</evidence>
<dbReference type="Gene3D" id="3.40.50.300">
    <property type="entry name" value="P-loop containing nucleotide triphosphate hydrolases"/>
    <property type="match status" value="1"/>
</dbReference>
<sequence length="541" mass="59114">MVVMADLMAALNGDNTKKPDPDPDLEAWLRGDESKRRSTSGALISSATDADQRYALATLERLAGEVAMAVEGARNHTLNTRALRAYRVADGNGLDDQVATDLLTAGARRSGLDDAEIANTLRSARAGADKYGPAQRDPGEERQLGNTTFDPAGQLTADEAADQRRLRIAFRAEQLRIDSEAKALVAAENRPNIEFPPVRSLTEFLAQPMAPQRWRVGQVLPTAARAILSAQYKAGKTTLRDNLIRSLVDREPFLGQFEVHDPAKALVLIDNELSEHMVQDWLARQGIQNTDAVADVITLRGKVSTFNLFDDTCREAWAKRFRDLGCDYLILDCLRPILDAFGMDENREAGLFLVRFDALLESAGIRDALLIHHMGHNGERSRGDSRLLDWPDANWRLLREDPEDPASDRYFSAFGRDVAVPEGRLTFDPATQHLRYAPGSRGDAQTEAALTAVIDVLVSDARSGGPGMSGRAIEGALLGVDHTQKSIRNAVKLAEHRGLIAKTPGARNATLRRIAQPCSVCFQPLTAGQSSRHESCAEAAA</sequence>
<dbReference type="InterPro" id="IPR027417">
    <property type="entry name" value="P-loop_NTPase"/>
</dbReference>
<accession>A0A1X2AJ76</accession>
<dbReference type="EMBL" id="LQPN01000024">
    <property type="protein sequence ID" value="ORW51346.1"/>
    <property type="molecule type" value="Genomic_DNA"/>
</dbReference>
<organism evidence="2 3">
    <name type="scientific">Mycobacterium paraense</name>
    <dbReference type="NCBI Taxonomy" id="767916"/>
    <lineage>
        <taxon>Bacteria</taxon>
        <taxon>Bacillati</taxon>
        <taxon>Actinomycetota</taxon>
        <taxon>Actinomycetes</taxon>
        <taxon>Mycobacteriales</taxon>
        <taxon>Mycobacteriaceae</taxon>
        <taxon>Mycobacterium</taxon>
        <taxon>Mycobacterium simiae complex</taxon>
    </lineage>
</organism>
<comment type="caution">
    <text evidence="2">The sequence shown here is derived from an EMBL/GenBank/DDBJ whole genome shotgun (WGS) entry which is preliminary data.</text>
</comment>
<evidence type="ECO:0008006" key="4">
    <source>
        <dbReference type="Google" id="ProtNLM"/>
    </source>
</evidence>
<evidence type="ECO:0000313" key="2">
    <source>
        <dbReference type="EMBL" id="ORW51346.1"/>
    </source>
</evidence>
<evidence type="ECO:0000256" key="1">
    <source>
        <dbReference type="SAM" id="MobiDB-lite"/>
    </source>
</evidence>
<dbReference type="AlphaFoldDB" id="A0A1X2AJ76"/>
<feature type="region of interest" description="Disordered" evidence="1">
    <location>
        <begin position="12"/>
        <end position="33"/>
    </location>
</feature>
<name>A0A1X2AJ76_9MYCO</name>
<gene>
    <name evidence="2" type="ORF">AWB90_05330</name>
</gene>
<feature type="region of interest" description="Disordered" evidence="1">
    <location>
        <begin position="124"/>
        <end position="154"/>
    </location>
</feature>
<dbReference type="Pfam" id="PF13481">
    <property type="entry name" value="AAA_25"/>
    <property type="match status" value="1"/>
</dbReference>
<feature type="compositionally biased region" description="Basic and acidic residues" evidence="1">
    <location>
        <begin position="15"/>
        <end position="33"/>
    </location>
</feature>
<proteinExistence type="predicted"/>